<keyword evidence="3" id="KW-0238">DNA-binding</keyword>
<dbReference type="InterPro" id="IPR005119">
    <property type="entry name" value="LysR_subst-bd"/>
</dbReference>
<dbReference type="InterPro" id="IPR036388">
    <property type="entry name" value="WH-like_DNA-bd_sf"/>
</dbReference>
<keyword evidence="7" id="KW-1185">Reference proteome</keyword>
<reference evidence="6 7" key="1">
    <citation type="submission" date="2021-05" db="EMBL/GenBank/DDBJ databases">
        <title>Kineosporia and Streptomyces sp. nov. two new marine actinobacteria isolated from Coral.</title>
        <authorList>
            <person name="Buangrab K."/>
            <person name="Sutthacheep M."/>
            <person name="Yeemin T."/>
            <person name="Harunari E."/>
            <person name="Igarashi Y."/>
            <person name="Kanchanasin P."/>
            <person name="Tanasupawat S."/>
            <person name="Phongsopitanun W."/>
        </authorList>
    </citation>
    <scope>NUCLEOTIDE SEQUENCE [LARGE SCALE GENOMIC DNA]</scope>
    <source>
        <strain evidence="6 7">J2-2</strain>
    </source>
</reference>
<dbReference type="PROSITE" id="PS50931">
    <property type="entry name" value="HTH_LYSR"/>
    <property type="match status" value="1"/>
</dbReference>
<sequence length="294" mass="32465">MQIDHLDEFIDLARTLSYAETAGRFLISESSLSRHIQALERELGAEVFERTARRVRLTAAGEAVLPYARTMVSTWQDCRRQVSHDLRQTRQTVVLASSYYVNDLVARFSVAHQEIVVQQEQRGDATAQLREQLDAGECHFMITIDDPGPAADLEQVVIAEDRYEAVLPDGHRLAGAGQVAVADLENEPFISFRTGSQGDLAIRRICRAAGFEPGILFSADVGTTVAQFVHEGLGVSILQAGTLAKLPAAHVVHVPLHPAQTFRVRMCWRRSMPLTPAARTFLEFVRAHTGAANP</sequence>
<dbReference type="CDD" id="cd05466">
    <property type="entry name" value="PBP2_LTTR_substrate"/>
    <property type="match status" value="1"/>
</dbReference>
<dbReference type="InterPro" id="IPR000847">
    <property type="entry name" value="LysR_HTH_N"/>
</dbReference>
<dbReference type="Proteomes" id="UP001197247">
    <property type="component" value="Unassembled WGS sequence"/>
</dbReference>
<evidence type="ECO:0000259" key="5">
    <source>
        <dbReference type="PROSITE" id="PS50931"/>
    </source>
</evidence>
<evidence type="ECO:0000256" key="4">
    <source>
        <dbReference type="ARBA" id="ARBA00023163"/>
    </source>
</evidence>
<keyword evidence="2" id="KW-0805">Transcription regulation</keyword>
<protein>
    <submittedName>
        <fullName evidence="6">LysR family transcriptional regulator</fullName>
    </submittedName>
</protein>
<comment type="caution">
    <text evidence="6">The sequence shown here is derived from an EMBL/GenBank/DDBJ whole genome shotgun (WGS) entry which is preliminary data.</text>
</comment>
<dbReference type="SUPFAM" id="SSF53850">
    <property type="entry name" value="Periplasmic binding protein-like II"/>
    <property type="match status" value="1"/>
</dbReference>
<dbReference type="Gene3D" id="3.40.190.290">
    <property type="match status" value="1"/>
</dbReference>
<dbReference type="Pfam" id="PF00126">
    <property type="entry name" value="HTH_1"/>
    <property type="match status" value="1"/>
</dbReference>
<organism evidence="6 7">
    <name type="scientific">Kineosporia corallincola</name>
    <dbReference type="NCBI Taxonomy" id="2835133"/>
    <lineage>
        <taxon>Bacteria</taxon>
        <taxon>Bacillati</taxon>
        <taxon>Actinomycetota</taxon>
        <taxon>Actinomycetes</taxon>
        <taxon>Kineosporiales</taxon>
        <taxon>Kineosporiaceae</taxon>
        <taxon>Kineosporia</taxon>
    </lineage>
</organism>
<dbReference type="Pfam" id="PF03466">
    <property type="entry name" value="LysR_substrate"/>
    <property type="match status" value="1"/>
</dbReference>
<evidence type="ECO:0000313" key="6">
    <source>
        <dbReference type="EMBL" id="MBT0772898.1"/>
    </source>
</evidence>
<dbReference type="SUPFAM" id="SSF46785">
    <property type="entry name" value="Winged helix' DNA-binding domain"/>
    <property type="match status" value="1"/>
</dbReference>
<dbReference type="Gene3D" id="1.10.10.10">
    <property type="entry name" value="Winged helix-like DNA-binding domain superfamily/Winged helix DNA-binding domain"/>
    <property type="match status" value="1"/>
</dbReference>
<accession>A0ABS5TPZ8</accession>
<evidence type="ECO:0000256" key="3">
    <source>
        <dbReference type="ARBA" id="ARBA00023125"/>
    </source>
</evidence>
<comment type="similarity">
    <text evidence="1">Belongs to the LysR transcriptional regulatory family.</text>
</comment>
<dbReference type="EMBL" id="JAHBAY010000014">
    <property type="protein sequence ID" value="MBT0772898.1"/>
    <property type="molecule type" value="Genomic_DNA"/>
</dbReference>
<proteinExistence type="inferred from homology"/>
<keyword evidence="4" id="KW-0804">Transcription</keyword>
<dbReference type="InterPro" id="IPR036390">
    <property type="entry name" value="WH_DNA-bd_sf"/>
</dbReference>
<gene>
    <name evidence="6" type="ORF">KIH74_28405</name>
</gene>
<evidence type="ECO:0000313" key="7">
    <source>
        <dbReference type="Proteomes" id="UP001197247"/>
    </source>
</evidence>
<name>A0ABS5TPZ8_9ACTN</name>
<dbReference type="PANTHER" id="PTHR30346:SF28">
    <property type="entry name" value="HTH-TYPE TRANSCRIPTIONAL REGULATOR CYNR"/>
    <property type="match status" value="1"/>
</dbReference>
<feature type="domain" description="HTH lysR-type" evidence="5">
    <location>
        <begin position="1"/>
        <end position="58"/>
    </location>
</feature>
<evidence type="ECO:0000256" key="1">
    <source>
        <dbReference type="ARBA" id="ARBA00009437"/>
    </source>
</evidence>
<evidence type="ECO:0000256" key="2">
    <source>
        <dbReference type="ARBA" id="ARBA00023015"/>
    </source>
</evidence>
<dbReference type="RefSeq" id="WP_214159437.1">
    <property type="nucleotide sequence ID" value="NZ_JAHBAY010000014.1"/>
</dbReference>
<dbReference type="PANTHER" id="PTHR30346">
    <property type="entry name" value="TRANSCRIPTIONAL DUAL REGULATOR HCAR-RELATED"/>
    <property type="match status" value="1"/>
</dbReference>